<feature type="repeat" description="PPR" evidence="2">
    <location>
        <begin position="481"/>
        <end position="515"/>
    </location>
</feature>
<dbReference type="SUPFAM" id="SSF81901">
    <property type="entry name" value="HCP-like"/>
    <property type="match status" value="1"/>
</dbReference>
<evidence type="ECO:0000256" key="1">
    <source>
        <dbReference type="ARBA" id="ARBA00022737"/>
    </source>
</evidence>
<feature type="repeat" description="PPR" evidence="2">
    <location>
        <begin position="709"/>
        <end position="743"/>
    </location>
</feature>
<keyword evidence="5" id="KW-1185">Reference proteome</keyword>
<dbReference type="InterPro" id="IPR002885">
    <property type="entry name" value="PPR_rpt"/>
</dbReference>
<feature type="repeat" description="PPR" evidence="2">
    <location>
        <begin position="383"/>
        <end position="417"/>
    </location>
</feature>
<dbReference type="Proteomes" id="UP001605036">
    <property type="component" value="Unassembled WGS sequence"/>
</dbReference>
<name>A0ABD1ZB70_9MARC</name>
<evidence type="ECO:0000256" key="2">
    <source>
        <dbReference type="PROSITE-ProRule" id="PRU00708"/>
    </source>
</evidence>
<dbReference type="Pfam" id="PF01535">
    <property type="entry name" value="PPR"/>
    <property type="match status" value="2"/>
</dbReference>
<accession>A0ABD1ZB70</accession>
<feature type="repeat" description="PPR" evidence="2">
    <location>
        <begin position="516"/>
        <end position="550"/>
    </location>
</feature>
<comment type="caution">
    <text evidence="4">The sequence shown here is derived from an EMBL/GenBank/DDBJ whole genome shotgun (WGS) entry which is preliminary data.</text>
</comment>
<keyword evidence="1" id="KW-0677">Repeat</keyword>
<evidence type="ECO:0008006" key="6">
    <source>
        <dbReference type="Google" id="ProtNLM"/>
    </source>
</evidence>
<dbReference type="AlphaFoldDB" id="A0ABD1ZB70"/>
<feature type="region of interest" description="Disordered" evidence="3">
    <location>
        <begin position="883"/>
        <end position="902"/>
    </location>
</feature>
<dbReference type="PANTHER" id="PTHR47936:SF1">
    <property type="entry name" value="PENTATRICOPEPTIDE REPEAT-CONTAINING PROTEIN GUN1, CHLOROPLASTIC"/>
    <property type="match status" value="1"/>
</dbReference>
<proteinExistence type="predicted"/>
<evidence type="ECO:0000313" key="5">
    <source>
        <dbReference type="Proteomes" id="UP001605036"/>
    </source>
</evidence>
<feature type="repeat" description="PPR" evidence="2">
    <location>
        <begin position="313"/>
        <end position="347"/>
    </location>
</feature>
<feature type="repeat" description="PPR" evidence="2">
    <location>
        <begin position="640"/>
        <end position="674"/>
    </location>
</feature>
<evidence type="ECO:0000256" key="3">
    <source>
        <dbReference type="SAM" id="MobiDB-lite"/>
    </source>
</evidence>
<dbReference type="PROSITE" id="PS51375">
    <property type="entry name" value="PPR"/>
    <property type="match status" value="12"/>
</dbReference>
<feature type="repeat" description="PPR" evidence="2">
    <location>
        <begin position="779"/>
        <end position="813"/>
    </location>
</feature>
<dbReference type="Pfam" id="PF12854">
    <property type="entry name" value="PPR_1"/>
    <property type="match status" value="1"/>
</dbReference>
<dbReference type="Pfam" id="PF13041">
    <property type="entry name" value="PPR_2"/>
    <property type="match status" value="4"/>
</dbReference>
<feature type="repeat" description="PPR" evidence="2">
    <location>
        <begin position="814"/>
        <end position="848"/>
    </location>
</feature>
<feature type="compositionally biased region" description="Basic and acidic residues" evidence="3">
    <location>
        <begin position="891"/>
        <end position="902"/>
    </location>
</feature>
<feature type="repeat" description="PPR" evidence="2">
    <location>
        <begin position="243"/>
        <end position="277"/>
    </location>
</feature>
<dbReference type="InterPro" id="IPR011990">
    <property type="entry name" value="TPR-like_helical_dom_sf"/>
</dbReference>
<sequence>MWTQRKASWEHVRIPSLLHGSSLGRYLQISESYGHALRFLNSLRDSTKSHHAFRAVGKECNRASYFEQESSFPDYNSRFSSSHEASRSIDSLLSQGSDLQPFIRSTLYSSHVGQFPTYRPCNKSSSSIRHFVTASSRVEDQSLPAETRDGEPVTSSVVRASETWHTKLSAILATGRLPANGKRSANGMASPARISKASPEQNRRPSRILSPFSLCHRLRTERDIDVAWRYFLWAEKEQGYKHGVEIYNTMIQSLCGAKRFSTVLDLLETMRADGLFLTPTTCVKIIKSLASENMYGKAMDFFRNLELYGWKLNVAVYNSYLEVLVKAGHYNLIEETFCAMVHRSISPNIYSYNSLLSGFRWAGQPEMALRYFYEMKQKGCKPNAVTYATVLRSLGMVGRKDEVLELFCEMGRKELVPTRVTYTTLLDIFREDATFTMNRKSPWVTEAHDHRRLVWTLCRRKDFDFALITLREMETEGHKIPLAIYNLFAVFLRDAGKFDSVLELFRRMKARGCEPDAVTYTVAIGAAYSSRRAPEALSLHKEMVQKGHALGVGTWNMLIAVASKTGQVGVAVELFSEMRKTCKPDAYTFNTLISILCSLENKEDAQTFLRKLGIRADAINSCEQGALELFRFMERIIAPDSVTYQTLIHAMCRSGRLQDCQDLVQEMEERGFRAGLVLYHRILQLLGHAGKVDKAWKLFLKMRTSNMPEGMTYAMIIKILAKGGRFGKATKLLEEMEMKGFAPSAFEYTPLIESLARAKRFQEADKLMKQMAKKGCRPDRMGYNSLIDTYCTAGKVAQAYRIFLKSVDDGCLPGTITYNSLIRGYFRFSNTNDALDMYDVMKKMGSKPNGDTLNILINGLNSAGRKDELKQILEEMHQLGVVSSAESADTDVPHVEQRKQEK</sequence>
<dbReference type="NCBIfam" id="TIGR00756">
    <property type="entry name" value="PPR"/>
    <property type="match status" value="11"/>
</dbReference>
<organism evidence="4 5">
    <name type="scientific">Riccia fluitans</name>
    <dbReference type="NCBI Taxonomy" id="41844"/>
    <lineage>
        <taxon>Eukaryota</taxon>
        <taxon>Viridiplantae</taxon>
        <taxon>Streptophyta</taxon>
        <taxon>Embryophyta</taxon>
        <taxon>Marchantiophyta</taxon>
        <taxon>Marchantiopsida</taxon>
        <taxon>Marchantiidae</taxon>
        <taxon>Marchantiales</taxon>
        <taxon>Ricciaceae</taxon>
        <taxon>Riccia</taxon>
    </lineage>
</organism>
<feature type="repeat" description="PPR" evidence="2">
    <location>
        <begin position="348"/>
        <end position="382"/>
    </location>
</feature>
<protein>
    <recommendedName>
        <fullName evidence="6">Pentatricopeptide repeat-containing protein</fullName>
    </recommendedName>
</protein>
<reference evidence="4 5" key="1">
    <citation type="submission" date="2024-09" db="EMBL/GenBank/DDBJ databases">
        <title>Chromosome-scale assembly of Riccia fluitans.</title>
        <authorList>
            <person name="Paukszto L."/>
            <person name="Sawicki J."/>
            <person name="Karawczyk K."/>
            <person name="Piernik-Szablinska J."/>
            <person name="Szczecinska M."/>
            <person name="Mazdziarz M."/>
        </authorList>
    </citation>
    <scope>NUCLEOTIDE SEQUENCE [LARGE SCALE GENOMIC DNA]</scope>
    <source>
        <strain evidence="4">Rf_01</strain>
        <tissue evidence="4">Aerial parts of the thallus</tissue>
    </source>
</reference>
<evidence type="ECO:0000313" key="4">
    <source>
        <dbReference type="EMBL" id="KAL2644941.1"/>
    </source>
</evidence>
<gene>
    <name evidence="4" type="ORF">R1flu_012528</name>
</gene>
<dbReference type="EMBL" id="JBHFFA010000002">
    <property type="protein sequence ID" value="KAL2644941.1"/>
    <property type="molecule type" value="Genomic_DNA"/>
</dbReference>
<dbReference type="Pfam" id="PF13812">
    <property type="entry name" value="PPR_3"/>
    <property type="match status" value="1"/>
</dbReference>
<feature type="repeat" description="PPR" evidence="2">
    <location>
        <begin position="744"/>
        <end position="778"/>
    </location>
</feature>
<feature type="repeat" description="PPR" evidence="2">
    <location>
        <begin position="849"/>
        <end position="883"/>
    </location>
</feature>
<dbReference type="Gene3D" id="1.25.40.10">
    <property type="entry name" value="Tetratricopeptide repeat domain"/>
    <property type="match status" value="7"/>
</dbReference>
<dbReference type="PANTHER" id="PTHR47936">
    <property type="entry name" value="PPR_LONG DOMAIN-CONTAINING PROTEIN"/>
    <property type="match status" value="1"/>
</dbReference>
<feature type="region of interest" description="Disordered" evidence="3">
    <location>
        <begin position="180"/>
        <end position="204"/>
    </location>
</feature>